<dbReference type="Gene3D" id="3.50.50.60">
    <property type="entry name" value="FAD/NAD(P)-binding domain"/>
    <property type="match status" value="2"/>
</dbReference>
<proteinExistence type="predicted"/>
<evidence type="ECO:0000259" key="2">
    <source>
        <dbReference type="Pfam" id="PF04324"/>
    </source>
</evidence>
<dbReference type="PANTHER" id="PTHR42949:SF3">
    <property type="entry name" value="ANAEROBIC GLYCEROL-3-PHOSPHATE DEHYDROGENASE SUBUNIT B"/>
    <property type="match status" value="1"/>
</dbReference>
<dbReference type="InterPro" id="IPR017224">
    <property type="entry name" value="Opine_Oxase_asu/HCN_bsu"/>
</dbReference>
<dbReference type="EMBL" id="FMWG01000004">
    <property type="protein sequence ID" value="SCZ62226.1"/>
    <property type="molecule type" value="Genomic_DNA"/>
</dbReference>
<dbReference type="CDD" id="cd19946">
    <property type="entry name" value="GlpA-like_Fer2_BFD-like"/>
    <property type="match status" value="1"/>
</dbReference>
<dbReference type="InterPro" id="IPR007419">
    <property type="entry name" value="BFD-like_2Fe2S-bd_dom"/>
</dbReference>
<accession>A0A1G5QKT4</accession>
<dbReference type="PRINTS" id="PR00368">
    <property type="entry name" value="FADPNR"/>
</dbReference>
<protein>
    <submittedName>
        <fullName evidence="4">Thioredoxin reductase</fullName>
    </submittedName>
</protein>
<feature type="domain" description="FAD/NAD(P)-binding" evidence="3">
    <location>
        <begin position="5"/>
        <end position="319"/>
    </location>
</feature>
<dbReference type="InterPro" id="IPR036188">
    <property type="entry name" value="FAD/NAD-bd_sf"/>
</dbReference>
<dbReference type="PANTHER" id="PTHR42949">
    <property type="entry name" value="ANAEROBIC GLYCEROL-3-PHOSPHATE DEHYDROGENASE SUBUNIT B"/>
    <property type="match status" value="1"/>
</dbReference>
<organism evidence="4 5">
    <name type="scientific">Epibacterium ulvae</name>
    <dbReference type="NCBI Taxonomy" id="1156985"/>
    <lineage>
        <taxon>Bacteria</taxon>
        <taxon>Pseudomonadati</taxon>
        <taxon>Pseudomonadota</taxon>
        <taxon>Alphaproteobacteria</taxon>
        <taxon>Rhodobacterales</taxon>
        <taxon>Roseobacteraceae</taxon>
        <taxon>Epibacterium</taxon>
    </lineage>
</organism>
<reference evidence="4 5" key="1">
    <citation type="submission" date="2016-10" db="EMBL/GenBank/DDBJ databases">
        <authorList>
            <person name="de Groot N.N."/>
        </authorList>
    </citation>
    <scope>NUCLEOTIDE SEQUENCE [LARGE SCALE GENOMIC DNA]</scope>
    <source>
        <strain evidence="4 5">U95</strain>
    </source>
</reference>
<evidence type="ECO:0000313" key="5">
    <source>
        <dbReference type="Proteomes" id="UP000198767"/>
    </source>
</evidence>
<dbReference type="Gene3D" id="1.10.10.1100">
    <property type="entry name" value="BFD-like [2Fe-2S]-binding domain"/>
    <property type="match status" value="1"/>
</dbReference>
<dbReference type="Proteomes" id="UP000198767">
    <property type="component" value="Unassembled WGS sequence"/>
</dbReference>
<dbReference type="InterPro" id="IPR041854">
    <property type="entry name" value="BFD-like_2Fe2S-bd_dom_sf"/>
</dbReference>
<dbReference type="AlphaFoldDB" id="A0A1G5QKT4"/>
<dbReference type="Pfam" id="PF07992">
    <property type="entry name" value="Pyr_redox_2"/>
    <property type="match status" value="1"/>
</dbReference>
<name>A0A1G5QKT4_9RHOB</name>
<dbReference type="RefSeq" id="WP_090218177.1">
    <property type="nucleotide sequence ID" value="NZ_FMWG01000004.1"/>
</dbReference>
<gene>
    <name evidence="4" type="ORF">SAMN04488118_104352</name>
</gene>
<dbReference type="InterPro" id="IPR023753">
    <property type="entry name" value="FAD/NAD-binding_dom"/>
</dbReference>
<dbReference type="Pfam" id="PF04324">
    <property type="entry name" value="Fer2_BFD"/>
    <property type="match status" value="1"/>
</dbReference>
<dbReference type="OrthoDB" id="9801699at2"/>
<dbReference type="SUPFAM" id="SSF51905">
    <property type="entry name" value="FAD/NAD(P)-binding domain"/>
    <property type="match status" value="1"/>
</dbReference>
<evidence type="ECO:0000259" key="3">
    <source>
        <dbReference type="Pfam" id="PF07992"/>
    </source>
</evidence>
<dbReference type="PIRSF" id="PIRSF037495">
    <property type="entry name" value="Opine_OX_OoxA/HcnB"/>
    <property type="match status" value="1"/>
</dbReference>
<dbReference type="GO" id="GO:0016491">
    <property type="term" value="F:oxidoreductase activity"/>
    <property type="evidence" value="ECO:0007669"/>
    <property type="project" value="UniProtKB-KW"/>
</dbReference>
<dbReference type="STRING" id="1156985.SAMN04488118_104352"/>
<sequence length="473" mass="49715">MSQIFDIVVIGAGPAGANAALTAAWAGCRVAMVDEQRKPGGQVWRAKNPVVLEAPTTPESRSGDALRQEVACSTVLTFAQSRVWQIESAASGWEIYVLKEGKVVTLVAKALILATGAREYVQPVPGWTTPGVIGLAGATAMFKQDLALPGQRTVVSGTGPLVFFVASEIRRLGGEVAAVVTPNSKREWLRAFPAMVRRPDLLVRGALWVADLYLAGVPIYWRHAVAEIDGETDVSGVTIRRLTRDWAPDGEPEFLGADSLCLGNGLTPAAEAAQLAGLELRYRADLGGWCPEVDASGETEREGLFLCGDGAGIRGAAAAEIHGKLTGETASAYVRGVAPGENHLLQQAYQRAARFGMAMTALSVPRKGLQTLMCADTVVCRCESLTRSDIVAEINAGAQSTLSVKSGLRAGMGPCGGKFCQGTISQLIAQAKGGEVSDVPPPTARPPLRPIPVAALAGDFEYDDLPIPKPAPL</sequence>
<keyword evidence="1" id="KW-0560">Oxidoreductase</keyword>
<keyword evidence="5" id="KW-1185">Reference proteome</keyword>
<dbReference type="PRINTS" id="PR00411">
    <property type="entry name" value="PNDRDTASEI"/>
</dbReference>
<evidence type="ECO:0000256" key="1">
    <source>
        <dbReference type="ARBA" id="ARBA00023002"/>
    </source>
</evidence>
<dbReference type="InterPro" id="IPR051691">
    <property type="entry name" value="Metab_Enz_Cyan_OpOx_G3PDH"/>
</dbReference>
<evidence type="ECO:0000313" key="4">
    <source>
        <dbReference type="EMBL" id="SCZ62226.1"/>
    </source>
</evidence>
<feature type="domain" description="BFD-like [2Fe-2S]-binding" evidence="2">
    <location>
        <begin position="378"/>
        <end position="429"/>
    </location>
</feature>